<gene>
    <name evidence="8 12" type="primary">greA</name>
    <name evidence="12" type="ORF">IMF26_06495</name>
</gene>
<sequence>MAEREILLSPEGKKNLEEELNYLKLVRRKEVAERIKAAREFGDLSENAEYEDAKNEQAFVEGRILTLEKILRHAKVTQDGDKNSEVVTIGSTVTVKDLLNGKIYQYTIVGSQEADPSKKRISNESPVGKAFLGQKPGAIVSVVVPAGTFKYQIMSIDN</sequence>
<dbReference type="FunFam" id="3.10.50.30:FF:000001">
    <property type="entry name" value="Transcription elongation factor GreA"/>
    <property type="match status" value="1"/>
</dbReference>
<dbReference type="GO" id="GO:0003677">
    <property type="term" value="F:DNA binding"/>
    <property type="evidence" value="ECO:0007669"/>
    <property type="project" value="UniProtKB-UniRule"/>
</dbReference>
<evidence type="ECO:0000256" key="1">
    <source>
        <dbReference type="ARBA" id="ARBA00008213"/>
    </source>
</evidence>
<reference evidence="12" key="2">
    <citation type="journal article" date="2023" name="Biology">
        <title>Prokaryotic Life Associated with Coal-Fire Gas Vents Revealed by Metagenomics.</title>
        <authorList>
            <person name="Kadnikov V.V."/>
            <person name="Mardanov A.V."/>
            <person name="Beletsky A.V."/>
            <person name="Karnachuk O.V."/>
            <person name="Ravin N.V."/>
        </authorList>
    </citation>
    <scope>NUCLEOTIDE SEQUENCE</scope>
    <source>
        <strain evidence="12">Bu02</strain>
    </source>
</reference>
<dbReference type="Gene3D" id="3.10.50.30">
    <property type="entry name" value="Transcription elongation factor, GreA/GreB, C-terminal domain"/>
    <property type="match status" value="1"/>
</dbReference>
<dbReference type="SUPFAM" id="SSF54534">
    <property type="entry name" value="FKBP-like"/>
    <property type="match status" value="1"/>
</dbReference>
<keyword evidence="5 8" id="KW-0804">Transcription</keyword>
<proteinExistence type="inferred from homology"/>
<evidence type="ECO:0000259" key="10">
    <source>
        <dbReference type="Pfam" id="PF01272"/>
    </source>
</evidence>
<dbReference type="InterPro" id="IPR018151">
    <property type="entry name" value="TF_GreA/GreB_CS"/>
</dbReference>
<evidence type="ECO:0000256" key="2">
    <source>
        <dbReference type="ARBA" id="ARBA00013729"/>
    </source>
</evidence>
<evidence type="ECO:0000256" key="7">
    <source>
        <dbReference type="ARBA" id="ARBA00030776"/>
    </source>
</evidence>
<dbReference type="Pfam" id="PF03449">
    <property type="entry name" value="GreA_GreB_N"/>
    <property type="match status" value="1"/>
</dbReference>
<dbReference type="Gene3D" id="1.10.287.180">
    <property type="entry name" value="Transcription elongation factor, GreA/GreB, N-terminal domain"/>
    <property type="match status" value="1"/>
</dbReference>
<dbReference type="GO" id="GO:0070063">
    <property type="term" value="F:RNA polymerase binding"/>
    <property type="evidence" value="ECO:0007669"/>
    <property type="project" value="InterPro"/>
</dbReference>
<dbReference type="InterPro" id="IPR022691">
    <property type="entry name" value="Tscrpt_elong_fac_GreA/B_N"/>
</dbReference>
<dbReference type="GO" id="GO:0006354">
    <property type="term" value="P:DNA-templated transcription elongation"/>
    <property type="evidence" value="ECO:0007669"/>
    <property type="project" value="TreeGrafter"/>
</dbReference>
<dbReference type="NCBIfam" id="TIGR01462">
    <property type="entry name" value="greA"/>
    <property type="match status" value="1"/>
</dbReference>
<dbReference type="PIRSF" id="PIRSF006092">
    <property type="entry name" value="GreA_GreB"/>
    <property type="match status" value="1"/>
</dbReference>
<dbReference type="InterPro" id="IPR006359">
    <property type="entry name" value="Tscrpt_elong_fac_GreA"/>
</dbReference>
<evidence type="ECO:0000256" key="3">
    <source>
        <dbReference type="ARBA" id="ARBA00023015"/>
    </source>
</evidence>
<feature type="domain" description="Transcription elongation factor GreA/GreB N-terminal" evidence="11">
    <location>
        <begin position="6"/>
        <end position="76"/>
    </location>
</feature>
<keyword evidence="4 8" id="KW-0238">DNA-binding</keyword>
<evidence type="ECO:0000259" key="11">
    <source>
        <dbReference type="Pfam" id="PF03449"/>
    </source>
</evidence>
<organism evidence="12">
    <name type="scientific">Candidatus Fermentithermobacillus carboniphilus</name>
    <dbReference type="NCBI Taxonomy" id="3085328"/>
    <lineage>
        <taxon>Bacteria</taxon>
        <taxon>Bacillati</taxon>
        <taxon>Bacillota</taxon>
        <taxon>Candidatus Fermentithermobacillia</taxon>
        <taxon>Candidatus Fermentithermobacillales</taxon>
        <taxon>Candidatus Fermentithermobacillaceae</taxon>
        <taxon>Candidatus Fermentithermobacillus</taxon>
    </lineage>
</organism>
<dbReference type="PROSITE" id="PS00829">
    <property type="entry name" value="GREAB_1"/>
    <property type="match status" value="1"/>
</dbReference>
<dbReference type="InterPro" id="IPR036805">
    <property type="entry name" value="Tscrpt_elong_fac_GreA/B_N_sf"/>
</dbReference>
<evidence type="ECO:0000256" key="5">
    <source>
        <dbReference type="ARBA" id="ARBA00023163"/>
    </source>
</evidence>
<reference evidence="12" key="1">
    <citation type="submission" date="2020-10" db="EMBL/GenBank/DDBJ databases">
        <authorList>
            <person name="Kadnikov V."/>
            <person name="Beletsky A.V."/>
            <person name="Mardanov A.V."/>
            <person name="Karnachuk O.V."/>
            <person name="Ravin N.V."/>
        </authorList>
    </citation>
    <scope>NUCLEOTIDE SEQUENCE</scope>
    <source>
        <strain evidence="12">Bu02</strain>
    </source>
</reference>
<dbReference type="GO" id="GO:0032784">
    <property type="term" value="P:regulation of DNA-templated transcription elongation"/>
    <property type="evidence" value="ECO:0007669"/>
    <property type="project" value="UniProtKB-UniRule"/>
</dbReference>
<dbReference type="NCBIfam" id="NF001263">
    <property type="entry name" value="PRK00226.1-4"/>
    <property type="match status" value="1"/>
</dbReference>
<evidence type="ECO:0000256" key="8">
    <source>
        <dbReference type="HAMAP-Rule" id="MF_00105"/>
    </source>
</evidence>
<dbReference type="PANTHER" id="PTHR30437">
    <property type="entry name" value="TRANSCRIPTION ELONGATION FACTOR GREA"/>
    <property type="match status" value="1"/>
</dbReference>
<dbReference type="PANTHER" id="PTHR30437:SF4">
    <property type="entry name" value="TRANSCRIPTION ELONGATION FACTOR GREA"/>
    <property type="match status" value="1"/>
</dbReference>
<dbReference type="AlphaFoldDB" id="A0AAT9LC50"/>
<dbReference type="InterPro" id="IPR028624">
    <property type="entry name" value="Tscrpt_elong_fac_GreA/B"/>
</dbReference>
<dbReference type="InterPro" id="IPR036953">
    <property type="entry name" value="GreA/GreB_C_sf"/>
</dbReference>
<dbReference type="HAMAP" id="MF_00105">
    <property type="entry name" value="GreA_GreB"/>
    <property type="match status" value="1"/>
</dbReference>
<dbReference type="InterPro" id="IPR001437">
    <property type="entry name" value="Tscrpt_elong_fac_GreA/B_C"/>
</dbReference>
<dbReference type="GO" id="GO:0003746">
    <property type="term" value="F:translation elongation factor activity"/>
    <property type="evidence" value="ECO:0007669"/>
    <property type="project" value="UniProtKB-KW"/>
</dbReference>
<protein>
    <recommendedName>
        <fullName evidence="2 8">Transcription elongation factor GreA</fullName>
    </recommendedName>
    <alternativeName>
        <fullName evidence="7 8">Transcript cleavage factor GreA</fullName>
    </alternativeName>
</protein>
<dbReference type="Pfam" id="PF01272">
    <property type="entry name" value="GreA_GreB"/>
    <property type="match status" value="1"/>
</dbReference>
<comment type="similarity">
    <text evidence="1 8 9">Belongs to the GreA/GreB family.</text>
</comment>
<feature type="domain" description="Transcription elongation factor GreA/GreB C-terminal" evidence="10">
    <location>
        <begin position="84"/>
        <end position="157"/>
    </location>
</feature>
<evidence type="ECO:0000256" key="9">
    <source>
        <dbReference type="RuleBase" id="RU000556"/>
    </source>
</evidence>
<keyword evidence="3 8" id="KW-0805">Transcription regulation</keyword>
<comment type="function">
    <text evidence="6 8 9">Necessary for efficient RNA polymerase transcription elongation past template-encoded arresting sites. The arresting sites in DNA have the property of trapping a certain fraction of elongating RNA polymerases that pass through, resulting in locked ternary complexes. Cleavage of the nascent transcript by cleavage factors such as GreA or GreB allows the resumption of elongation from the new 3'terminus. GreA releases sequences of 2 to 3 nucleotides.</text>
</comment>
<accession>A0AAT9LC50</accession>
<dbReference type="FunFam" id="1.10.287.180:FF:000001">
    <property type="entry name" value="Transcription elongation factor GreA"/>
    <property type="match status" value="1"/>
</dbReference>
<dbReference type="SUPFAM" id="SSF46557">
    <property type="entry name" value="GreA transcript cleavage protein, N-terminal domain"/>
    <property type="match status" value="1"/>
</dbReference>
<dbReference type="KEGG" id="fcz:IMF26_06495"/>
<dbReference type="EMBL" id="CP062796">
    <property type="protein sequence ID" value="QUL97758.1"/>
    <property type="molecule type" value="Genomic_DNA"/>
</dbReference>
<dbReference type="InterPro" id="IPR023459">
    <property type="entry name" value="Tscrpt_elong_fac_GreA/B_fam"/>
</dbReference>
<evidence type="ECO:0000313" key="12">
    <source>
        <dbReference type="EMBL" id="QUL97758.1"/>
    </source>
</evidence>
<keyword evidence="12" id="KW-0251">Elongation factor</keyword>
<name>A0AAT9LC50_9FIRM</name>
<evidence type="ECO:0000256" key="6">
    <source>
        <dbReference type="ARBA" id="ARBA00024916"/>
    </source>
</evidence>
<keyword evidence="12" id="KW-0648">Protein biosynthesis</keyword>
<evidence type="ECO:0000256" key="4">
    <source>
        <dbReference type="ARBA" id="ARBA00023125"/>
    </source>
</evidence>